<keyword evidence="3" id="KW-1185">Reference proteome</keyword>
<reference evidence="2" key="2">
    <citation type="submission" date="2020-05" db="UniProtKB">
        <authorList>
            <consortium name="EnsemblMetazoa"/>
        </authorList>
    </citation>
    <scope>IDENTIFICATION</scope>
    <source>
        <strain evidence="2">IAEA</strain>
    </source>
</reference>
<dbReference type="EnsemblMetazoa" id="GBRI027653-RA">
    <property type="protein sequence ID" value="GBRI027653-PA"/>
    <property type="gene ID" value="GBRI027653"/>
</dbReference>
<evidence type="ECO:0000256" key="1">
    <source>
        <dbReference type="SAM" id="Coils"/>
    </source>
</evidence>
<organism evidence="2 3">
    <name type="scientific">Glossina brevipalpis</name>
    <dbReference type="NCBI Taxonomy" id="37001"/>
    <lineage>
        <taxon>Eukaryota</taxon>
        <taxon>Metazoa</taxon>
        <taxon>Ecdysozoa</taxon>
        <taxon>Arthropoda</taxon>
        <taxon>Hexapoda</taxon>
        <taxon>Insecta</taxon>
        <taxon>Pterygota</taxon>
        <taxon>Neoptera</taxon>
        <taxon>Endopterygota</taxon>
        <taxon>Diptera</taxon>
        <taxon>Brachycera</taxon>
        <taxon>Muscomorpha</taxon>
        <taxon>Hippoboscoidea</taxon>
        <taxon>Glossinidae</taxon>
        <taxon>Glossina</taxon>
    </lineage>
</organism>
<name>A0A1A9WPZ8_9MUSC</name>
<proteinExistence type="predicted"/>
<dbReference type="Proteomes" id="UP000091820">
    <property type="component" value="Unassembled WGS sequence"/>
</dbReference>
<protein>
    <submittedName>
        <fullName evidence="2">Uncharacterized protein</fullName>
    </submittedName>
</protein>
<feature type="coiled-coil region" evidence="1">
    <location>
        <begin position="14"/>
        <end position="44"/>
    </location>
</feature>
<reference evidence="3" key="1">
    <citation type="submission" date="2014-03" db="EMBL/GenBank/DDBJ databases">
        <authorList>
            <person name="Aksoy S."/>
            <person name="Warren W."/>
            <person name="Wilson R.K."/>
        </authorList>
    </citation>
    <scope>NUCLEOTIDE SEQUENCE [LARGE SCALE GENOMIC DNA]</scope>
    <source>
        <strain evidence="3">IAEA</strain>
    </source>
</reference>
<keyword evidence="1" id="KW-0175">Coiled coil</keyword>
<evidence type="ECO:0000313" key="2">
    <source>
        <dbReference type="EnsemblMetazoa" id="GBRI027653-PA"/>
    </source>
</evidence>
<accession>A0A1A9WPZ8</accession>
<dbReference type="VEuPathDB" id="VectorBase:GBRI027653"/>
<dbReference type="AlphaFoldDB" id="A0A1A9WPZ8"/>
<evidence type="ECO:0000313" key="3">
    <source>
        <dbReference type="Proteomes" id="UP000091820"/>
    </source>
</evidence>
<sequence length="105" mass="12406">MHPSSGGGETEIEMEKMRWKKLKIKKEKEKEKEKKKEKENYRGLTLGVKYIVTKRYIKDLIDLTGVICIFKHPQNRTFKLTWSTQAPIVSVERTPTQQPQQFLKV</sequence>